<accession>A0A0M5JIA7</accession>
<reference evidence="6" key="1">
    <citation type="submission" date="2015-08" db="EMBL/GenBank/DDBJ databases">
        <title>Genome sequencing project for genomic taxonomy and phylogenomics of Bacillus-like bacteria.</title>
        <authorList>
            <person name="Liu B."/>
            <person name="Wang J."/>
            <person name="Zhu Y."/>
            <person name="Liu G."/>
            <person name="Chen Q."/>
            <person name="Chen Z."/>
            <person name="Lan J."/>
            <person name="Che J."/>
            <person name="Ge C."/>
            <person name="Shi H."/>
            <person name="Pan Z."/>
            <person name="Liu X."/>
        </authorList>
    </citation>
    <scope>NUCLEOTIDE SEQUENCE [LARGE SCALE GENOMIC DNA]</scope>
    <source>
        <strain evidence="6">FJAT-4402</strain>
    </source>
</reference>
<evidence type="ECO:0000313" key="6">
    <source>
        <dbReference type="Proteomes" id="UP000067625"/>
    </source>
</evidence>
<dbReference type="Pfam" id="PF16657">
    <property type="entry name" value="Malt_amylase_C"/>
    <property type="match status" value="1"/>
</dbReference>
<evidence type="ECO:0000259" key="4">
    <source>
        <dbReference type="SMART" id="SM00642"/>
    </source>
</evidence>
<evidence type="ECO:0000313" key="5">
    <source>
        <dbReference type="EMBL" id="ALC80694.1"/>
    </source>
</evidence>
<dbReference type="GO" id="GO:0004553">
    <property type="term" value="F:hydrolase activity, hydrolyzing O-glycosyl compounds"/>
    <property type="evidence" value="ECO:0007669"/>
    <property type="project" value="InterPro"/>
</dbReference>
<dbReference type="InterPro" id="IPR045857">
    <property type="entry name" value="O16G_dom_2"/>
</dbReference>
<dbReference type="GO" id="GO:0005975">
    <property type="term" value="P:carbohydrate metabolic process"/>
    <property type="evidence" value="ECO:0007669"/>
    <property type="project" value="InterPro"/>
</dbReference>
<gene>
    <name evidence="5" type="ORF">AM592_03145</name>
</gene>
<dbReference type="Gene3D" id="3.20.20.80">
    <property type="entry name" value="Glycosidases"/>
    <property type="match status" value="1"/>
</dbReference>
<dbReference type="Gene3D" id="2.60.40.10">
    <property type="entry name" value="Immunoglobulins"/>
    <property type="match status" value="1"/>
</dbReference>
<reference evidence="5 6" key="2">
    <citation type="journal article" date="2016" name="Int. J. Syst. Evol. Microbiol.">
        <title>Bacillus gobiensis sp. nov., isolated from a soil sample.</title>
        <authorList>
            <person name="Liu B."/>
            <person name="Liu G.H."/>
            <person name="Cetin S."/>
            <person name="Schumann P."/>
            <person name="Pan Z.Z."/>
            <person name="Chen Q.Q."/>
        </authorList>
    </citation>
    <scope>NUCLEOTIDE SEQUENCE [LARGE SCALE GENOMIC DNA]</scope>
    <source>
        <strain evidence="5 6">FJAT-4402</strain>
    </source>
</reference>
<evidence type="ECO:0000256" key="2">
    <source>
        <dbReference type="ARBA" id="ARBA00022801"/>
    </source>
</evidence>
<dbReference type="Gene3D" id="2.60.40.1180">
    <property type="entry name" value="Golgi alpha-mannosidase II"/>
    <property type="match status" value="1"/>
</dbReference>
<dbReference type="STRING" id="1441095.AM592_03145"/>
<comment type="similarity">
    <text evidence="1">Belongs to the glycosyl hydrolase 13 family.</text>
</comment>
<dbReference type="InterPro" id="IPR013780">
    <property type="entry name" value="Glyco_hydro_b"/>
</dbReference>
<dbReference type="InterPro" id="IPR004185">
    <property type="entry name" value="Glyco_hydro_13_lg-like_dom"/>
</dbReference>
<dbReference type="PANTHER" id="PTHR10357">
    <property type="entry name" value="ALPHA-AMYLASE FAMILY MEMBER"/>
    <property type="match status" value="1"/>
</dbReference>
<dbReference type="Proteomes" id="UP000067625">
    <property type="component" value="Chromosome"/>
</dbReference>
<dbReference type="SUPFAM" id="SSF51445">
    <property type="entry name" value="(Trans)glycosidases"/>
    <property type="match status" value="1"/>
</dbReference>
<dbReference type="OrthoDB" id="9805159at2"/>
<dbReference type="Pfam" id="PF02903">
    <property type="entry name" value="Alpha-amylase_N"/>
    <property type="match status" value="1"/>
</dbReference>
<dbReference type="RefSeq" id="WP_053602434.1">
    <property type="nucleotide sequence ID" value="NZ_CP012600.1"/>
</dbReference>
<dbReference type="InterPro" id="IPR006047">
    <property type="entry name" value="GH13_cat_dom"/>
</dbReference>
<dbReference type="CDD" id="cd11338">
    <property type="entry name" value="AmyAc_CMD"/>
    <property type="match status" value="1"/>
</dbReference>
<dbReference type="SMART" id="SM00642">
    <property type="entry name" value="Aamy"/>
    <property type="match status" value="1"/>
</dbReference>
<proteinExistence type="inferred from homology"/>
<name>A0A0M5JIA7_9BACI</name>
<organism evidence="5 6">
    <name type="scientific">Bacillus gobiensis</name>
    <dbReference type="NCBI Taxonomy" id="1441095"/>
    <lineage>
        <taxon>Bacteria</taxon>
        <taxon>Bacillati</taxon>
        <taxon>Bacillota</taxon>
        <taxon>Bacilli</taxon>
        <taxon>Bacillales</taxon>
        <taxon>Bacillaceae</taxon>
        <taxon>Bacillus</taxon>
    </lineage>
</organism>
<evidence type="ECO:0000256" key="1">
    <source>
        <dbReference type="ARBA" id="ARBA00008061"/>
    </source>
</evidence>
<evidence type="ECO:0000256" key="3">
    <source>
        <dbReference type="ARBA" id="ARBA00023295"/>
    </source>
</evidence>
<dbReference type="AlphaFoldDB" id="A0A0M5JIA7"/>
<keyword evidence="2" id="KW-0378">Hydrolase</keyword>
<feature type="domain" description="Glycosyl hydrolase family 13 catalytic" evidence="4">
    <location>
        <begin position="140"/>
        <end position="498"/>
    </location>
</feature>
<keyword evidence="6" id="KW-1185">Reference proteome</keyword>
<sequence>MFKEAVYHRPRGSYAYAYDEKTIHIRLRTKKADAKRVQLIFGDPYDFDSDRNWMAEKQDMEKIGNDELFDYWLIAVQPHHRRLRYGFELFGESDSIVLTEKGFYDSAPLDDVAYYFCFPFIHKNDLLKAPDWVKDTIWYQIFPERFANGDPSNDPEGTVPWNSEEPKVDNFFGGDFQGIIHHLDYLQQLGINGIYFNPFFIAPTNHKYDTKDYKEIDPQFGDKETLKKLVNECHNRGIKVMLDAVFNHSGYEFPPFQDVLKHGEQSKYKDWFHLHEFPLQTEPIPNYDTFAYEHTMPKLNTSHPEVKKYFLEVGTYWVKEFDIDGWRLDVANEVDHHFWKEFRHAVKSIKDDVYILGEIWHDSLPWLEGDQFDAVMNYPFTIGANDFFLKDKTSASQFKNTMQTVLNMYPQQVNEVSFNLLGSHDTPRILTIAGGNKEKVKQVLAFQLSFPGSPCIYYGDEIGMAGENDPGCRACMIWDENQQDQDMLNHVKKLISLRRSLPLMRNEGSFRILNTNPDDQSLIYTREDDDQKLICMMSNKDSESKVNLPAELGLAGKKVADIWTNEEISFEDDETEITLPAYGFKFLLLTK</sequence>
<dbReference type="Pfam" id="PF00128">
    <property type="entry name" value="Alpha-amylase"/>
    <property type="match status" value="1"/>
</dbReference>
<dbReference type="InterPro" id="IPR013783">
    <property type="entry name" value="Ig-like_fold"/>
</dbReference>
<dbReference type="Gene3D" id="3.90.400.10">
    <property type="entry name" value="Oligo-1,6-glucosidase, Domain 2"/>
    <property type="match status" value="1"/>
</dbReference>
<dbReference type="CDD" id="cd02857">
    <property type="entry name" value="E_set_CDase_PDE_N"/>
    <property type="match status" value="1"/>
</dbReference>
<dbReference type="PATRIC" id="fig|1441095.3.peg.688"/>
<dbReference type="PANTHER" id="PTHR10357:SF210">
    <property type="entry name" value="MALTODEXTRIN GLUCOSIDASE"/>
    <property type="match status" value="1"/>
</dbReference>
<protein>
    <submittedName>
        <fullName evidence="5">Cyclomaltodextrinase</fullName>
    </submittedName>
</protein>
<dbReference type="InterPro" id="IPR017853">
    <property type="entry name" value="GH"/>
</dbReference>
<keyword evidence="3" id="KW-0326">Glycosidase</keyword>
<dbReference type="EMBL" id="CP012600">
    <property type="protein sequence ID" value="ALC80694.1"/>
    <property type="molecule type" value="Genomic_DNA"/>
</dbReference>
<dbReference type="SUPFAM" id="SSF51011">
    <property type="entry name" value="Glycosyl hydrolase domain"/>
    <property type="match status" value="1"/>
</dbReference>
<dbReference type="InterPro" id="IPR032091">
    <property type="entry name" value="Malt_amylase-like_C"/>
</dbReference>